<evidence type="ECO:0000313" key="3">
    <source>
        <dbReference type="EMBL" id="TQV97138.1"/>
    </source>
</evidence>
<name>A0A545V629_9HYPO</name>
<keyword evidence="4" id="KW-1185">Reference proteome</keyword>
<feature type="compositionally biased region" description="Basic and acidic residues" evidence="1">
    <location>
        <begin position="108"/>
        <end position="118"/>
    </location>
</feature>
<feature type="region of interest" description="Disordered" evidence="1">
    <location>
        <begin position="1"/>
        <end position="78"/>
    </location>
</feature>
<feature type="region of interest" description="Disordered" evidence="1">
    <location>
        <begin position="169"/>
        <end position="230"/>
    </location>
</feature>
<organism evidence="3 4">
    <name type="scientific">Cordyceps javanica</name>
    <dbReference type="NCBI Taxonomy" id="43265"/>
    <lineage>
        <taxon>Eukaryota</taxon>
        <taxon>Fungi</taxon>
        <taxon>Dikarya</taxon>
        <taxon>Ascomycota</taxon>
        <taxon>Pezizomycotina</taxon>
        <taxon>Sordariomycetes</taxon>
        <taxon>Hypocreomycetidae</taxon>
        <taxon>Hypocreales</taxon>
        <taxon>Cordycipitaceae</taxon>
        <taxon>Cordyceps</taxon>
    </lineage>
</organism>
<feature type="compositionally biased region" description="Low complexity" evidence="1">
    <location>
        <begin position="179"/>
        <end position="226"/>
    </location>
</feature>
<accession>A0A545V629</accession>
<dbReference type="AlphaFoldDB" id="A0A545V629"/>
<gene>
    <name evidence="3" type="ORF">IF1G_04378</name>
</gene>
<evidence type="ECO:0000256" key="1">
    <source>
        <dbReference type="SAM" id="MobiDB-lite"/>
    </source>
</evidence>
<dbReference type="OrthoDB" id="5226655at2759"/>
<feature type="region of interest" description="Disordered" evidence="1">
    <location>
        <begin position="91"/>
        <end position="138"/>
    </location>
</feature>
<dbReference type="EMBL" id="SPUK01000005">
    <property type="protein sequence ID" value="TQV97138.1"/>
    <property type="molecule type" value="Genomic_DNA"/>
</dbReference>
<evidence type="ECO:0000256" key="2">
    <source>
        <dbReference type="SAM" id="Phobius"/>
    </source>
</evidence>
<proteinExistence type="predicted"/>
<feature type="compositionally biased region" description="Basic and acidic residues" evidence="1">
    <location>
        <begin position="65"/>
        <end position="78"/>
    </location>
</feature>
<keyword evidence="2" id="KW-1133">Transmembrane helix</keyword>
<dbReference type="Proteomes" id="UP000315783">
    <property type="component" value="Unassembled WGS sequence"/>
</dbReference>
<keyword evidence="2" id="KW-0812">Transmembrane</keyword>
<comment type="caution">
    <text evidence="3">The sequence shown here is derived from an EMBL/GenBank/DDBJ whole genome shotgun (WGS) entry which is preliminary data.</text>
</comment>
<keyword evidence="2" id="KW-0472">Membrane</keyword>
<feature type="compositionally biased region" description="Basic and acidic residues" evidence="1">
    <location>
        <begin position="1"/>
        <end position="12"/>
    </location>
</feature>
<evidence type="ECO:0008006" key="5">
    <source>
        <dbReference type="Google" id="ProtNLM"/>
    </source>
</evidence>
<sequence length="333" mass="34777">MASPRNESDHRQHVSPVSTQSPHSPMDSRDRDADAPEAVDAATTPSTFVASPATDYSHPRTASSHHADGTDEGAKEVFTYDKSEKIAVPAAYEYHSSPYPQVVPGQDDGLRQGEEPDTGRTAGGPVAPPPPGKGGAQPKILGLRRRTFFILLVVVACVVVAVAVGGGVGGALGSRKSNPGGDAADPAATGSTSSATTTPTPSSTPSTTPQSSGSATGSSTSSAPSSKPTFLNQTNTDSGHFFQGFSEADMAGAHTDIVTEVDGADFPFDVRSYQFIARNTNCCLSFCRNATKEGWLGYLCESREQPEATDVFSRVFVWCSDKRTDAVARGRCA</sequence>
<feature type="transmembrane region" description="Helical" evidence="2">
    <location>
        <begin position="148"/>
        <end position="172"/>
    </location>
</feature>
<dbReference type="STRING" id="43265.A0A545V629"/>
<protein>
    <recommendedName>
        <fullName evidence="5">Wnt and FGF inhibitory regulator domain-containing protein</fullName>
    </recommendedName>
</protein>
<reference evidence="3 4" key="1">
    <citation type="journal article" date="2019" name="Appl. Microbiol. Biotechnol.">
        <title>Genome sequence of Isaria javanica and comparative genome analysis insights into family S53 peptidase evolution in fungal entomopathogens.</title>
        <authorList>
            <person name="Lin R."/>
            <person name="Zhang X."/>
            <person name="Xin B."/>
            <person name="Zou M."/>
            <person name="Gao Y."/>
            <person name="Qin F."/>
            <person name="Hu Q."/>
            <person name="Xie B."/>
            <person name="Cheng X."/>
        </authorList>
    </citation>
    <scope>NUCLEOTIDE SEQUENCE [LARGE SCALE GENOMIC DNA]</scope>
    <source>
        <strain evidence="3 4">IJ1G</strain>
    </source>
</reference>
<evidence type="ECO:0000313" key="4">
    <source>
        <dbReference type="Proteomes" id="UP000315783"/>
    </source>
</evidence>